<name>A0AAJ5JYC6_9DEIO</name>
<dbReference type="EMBL" id="VBRC01000007">
    <property type="protein sequence ID" value="TLK26588.1"/>
    <property type="molecule type" value="Genomic_DNA"/>
</dbReference>
<dbReference type="RefSeq" id="WP_129119010.1">
    <property type="nucleotide sequence ID" value="NZ_BSUI01000010.1"/>
</dbReference>
<evidence type="ECO:0000313" key="3">
    <source>
        <dbReference type="Proteomes" id="UP000308000"/>
    </source>
</evidence>
<accession>A0AAJ5JYC6</accession>
<dbReference type="Proteomes" id="UP000308000">
    <property type="component" value="Unassembled WGS sequence"/>
</dbReference>
<keyword evidence="4" id="KW-1185">Reference proteome</keyword>
<evidence type="ECO:0000313" key="2">
    <source>
        <dbReference type="EMBL" id="TLK26588.1"/>
    </source>
</evidence>
<dbReference type="EMBL" id="JACHFV010000006">
    <property type="protein sequence ID" value="MBB5295082.1"/>
    <property type="molecule type" value="Genomic_DNA"/>
</dbReference>
<reference evidence="1 4" key="2">
    <citation type="submission" date="2020-08" db="EMBL/GenBank/DDBJ databases">
        <title>Genomic Encyclopedia of Type Strains, Phase IV (KMG-IV): sequencing the most valuable type-strain genomes for metagenomic binning, comparative biology and taxonomic classification.</title>
        <authorList>
            <person name="Goeker M."/>
        </authorList>
    </citation>
    <scope>NUCLEOTIDE SEQUENCE [LARGE SCALE GENOMIC DNA]</scope>
    <source>
        <strain evidence="1 4">DSM 105434</strain>
    </source>
</reference>
<dbReference type="Proteomes" id="UP000536909">
    <property type="component" value="Unassembled WGS sequence"/>
</dbReference>
<dbReference type="AlphaFoldDB" id="A0AAJ5JYC6"/>
<evidence type="ECO:0000313" key="4">
    <source>
        <dbReference type="Proteomes" id="UP000536909"/>
    </source>
</evidence>
<reference evidence="2 3" key="1">
    <citation type="submission" date="2019-04" db="EMBL/GenBank/DDBJ databases">
        <title>Deinococcus metalilatus MA1002 mutant No.5.</title>
        <authorList>
            <person name="Park W."/>
            <person name="Park C."/>
        </authorList>
    </citation>
    <scope>NUCLEOTIDE SEQUENCE [LARGE SCALE GENOMIC DNA]</scope>
    <source>
        <strain evidence="2 3">MA1002-m5</strain>
    </source>
</reference>
<evidence type="ECO:0000313" key="1">
    <source>
        <dbReference type="EMBL" id="MBB5295082.1"/>
    </source>
</evidence>
<protein>
    <submittedName>
        <fullName evidence="2">Uncharacterized protein</fullName>
    </submittedName>
</protein>
<comment type="caution">
    <text evidence="2">The sequence shown here is derived from an EMBL/GenBank/DDBJ whole genome shotgun (WGS) entry which is preliminary data.</text>
</comment>
<proteinExistence type="predicted"/>
<gene>
    <name evidence="2" type="ORF">FCS05_11385</name>
    <name evidence="1" type="ORF">HNQ10_001908</name>
</gene>
<sequence length="430" mass="48929">MGEAKRRKQLGLMPTVHPFEAELDAEGNVTLTSGPGDAALRERLLAALRETQPTGDAWARSYRRQYIMVGLPDKLIRTREDLEAIPVPPLRRLTGELVFNLDPKTLHGNPLRTIQEYLPLEDGAFLHVRREETSGDGRHWESLPEDENPLAGMQYLMQHPLSREQGALVAGYDATQWREGRIDFEPDPPAEHLERLETLVREWHGETPEEWAETHFESLELPEEEEDESLIPTARRVRLELREPVPLSSFLNTAYTSLGEHDVHIPLDHRFYTLDGETWHSYEDPDAELEDESGALGEFIADMLDVDTVEVTVWADGRVEWEEGDIPEDQAERVRADLLRATGAGNPDFWAGFTEQVLRDMFTPDTPALEDVDDLPVPQAIRIDIPVDALTDPDPLAQAFIESEVTFDGENWRDLYDDLPEELALRLPQN</sequence>
<organism evidence="2 3">
    <name type="scientific">Deinococcus metallilatus</name>
    <dbReference type="NCBI Taxonomy" id="1211322"/>
    <lineage>
        <taxon>Bacteria</taxon>
        <taxon>Thermotogati</taxon>
        <taxon>Deinococcota</taxon>
        <taxon>Deinococci</taxon>
        <taxon>Deinococcales</taxon>
        <taxon>Deinococcaceae</taxon>
        <taxon>Deinococcus</taxon>
    </lineage>
</organism>